<evidence type="ECO:0000256" key="1">
    <source>
        <dbReference type="ARBA" id="ARBA00009243"/>
    </source>
</evidence>
<gene>
    <name evidence="3" type="ORF">NHX12_019009</name>
</gene>
<keyword evidence="4" id="KW-1185">Reference proteome</keyword>
<evidence type="ECO:0000259" key="2">
    <source>
        <dbReference type="PROSITE" id="PS51886"/>
    </source>
</evidence>
<comment type="similarity">
    <text evidence="1">Belongs to the IFI44 family.</text>
</comment>
<proteinExistence type="inferred from homology"/>
<dbReference type="Pfam" id="PF07534">
    <property type="entry name" value="TLD"/>
    <property type="match status" value="1"/>
</dbReference>
<dbReference type="PANTHER" id="PTHR14241:SF32">
    <property type="entry name" value="VWFA DOMAIN-CONTAINING PROTEIN-RELATED"/>
    <property type="match status" value="1"/>
</dbReference>
<sequence>MTVVTSSLSGVHEKKLLSLFGRVRLHLLYKASVHGYASAGFHQRCNAQGPTLLVAYNAAGYVFGAYTAEDYGTDTGDLVQDSKAFLYSLGVDKRKPALRVTSNDGRYGFTDDGKGPDFGALKFLRADDAVVVSVPGTGFAFNAQDMHGVDLQLTELEAYRVEDFGGLLAKPWRISNWTVEKKQDLMKEIMTYKPDVSQVSAARVLLVGPVGSGKSSFFNSINSVFRGHMTSQAISGVCGKSVTTQFRNFSIKAGKGGKTLPLVLCDTMGLESLPDGGMDVDDLLSIYKGHIEDRYQFSPSTPLQDNSPGFRKKSTLKDRIHCVVYVFDTCQLLADEMIEKMAAIRKKTNLMGIPQLLLMTKVDEACPLVKESLSSIYLSEYIQKKAQQFSTTLGIPLSCVLPVQNYSQELDLELKLDILLLTAVQQMLHFSDSFFENLADQTDEAEQQLSGFKSE</sequence>
<reference evidence="3" key="1">
    <citation type="submission" date="2022-07" db="EMBL/GenBank/DDBJ databases">
        <title>Chromosome-level genome of Muraenolepis orangiensis.</title>
        <authorList>
            <person name="Kim J."/>
        </authorList>
    </citation>
    <scope>NUCLEOTIDE SEQUENCE</scope>
    <source>
        <strain evidence="3">KU_S4_2022</strain>
        <tissue evidence="3">Muscle</tissue>
    </source>
</reference>
<dbReference type="PROSITE" id="PS51886">
    <property type="entry name" value="TLDC"/>
    <property type="match status" value="1"/>
</dbReference>
<dbReference type="AlphaFoldDB" id="A0A9Q0EVZ6"/>
<dbReference type="InterPro" id="IPR006571">
    <property type="entry name" value="TLDc_dom"/>
</dbReference>
<evidence type="ECO:0000313" key="3">
    <source>
        <dbReference type="EMBL" id="KAJ3612751.1"/>
    </source>
</evidence>
<name>A0A9Q0EVZ6_9TELE</name>
<dbReference type="PANTHER" id="PTHR14241">
    <property type="entry name" value="INTERFERON-INDUCED PROTEIN 44"/>
    <property type="match status" value="1"/>
</dbReference>
<protein>
    <recommendedName>
        <fullName evidence="2">TLDc domain-containing protein</fullName>
    </recommendedName>
</protein>
<dbReference type="GO" id="GO:0006955">
    <property type="term" value="P:immune response"/>
    <property type="evidence" value="ECO:0007669"/>
    <property type="project" value="TreeGrafter"/>
</dbReference>
<accession>A0A9Q0EVZ6</accession>
<dbReference type="CDD" id="cd00882">
    <property type="entry name" value="Ras_like_GTPase"/>
    <property type="match status" value="1"/>
</dbReference>
<dbReference type="InterPro" id="IPR027417">
    <property type="entry name" value="P-loop_NTPase"/>
</dbReference>
<dbReference type="EMBL" id="JANIIK010000035">
    <property type="protein sequence ID" value="KAJ3612751.1"/>
    <property type="molecule type" value="Genomic_DNA"/>
</dbReference>
<dbReference type="OrthoDB" id="25620at2759"/>
<dbReference type="Gene3D" id="3.40.50.300">
    <property type="entry name" value="P-loop containing nucleotide triphosphate hydrolases"/>
    <property type="match status" value="1"/>
</dbReference>
<evidence type="ECO:0000313" key="4">
    <source>
        <dbReference type="Proteomes" id="UP001148018"/>
    </source>
</evidence>
<dbReference type="Proteomes" id="UP001148018">
    <property type="component" value="Unassembled WGS sequence"/>
</dbReference>
<dbReference type="SUPFAM" id="SSF52540">
    <property type="entry name" value="P-loop containing nucleoside triphosphate hydrolases"/>
    <property type="match status" value="1"/>
</dbReference>
<organism evidence="3 4">
    <name type="scientific">Muraenolepis orangiensis</name>
    <name type="common">Patagonian moray cod</name>
    <dbReference type="NCBI Taxonomy" id="630683"/>
    <lineage>
        <taxon>Eukaryota</taxon>
        <taxon>Metazoa</taxon>
        <taxon>Chordata</taxon>
        <taxon>Craniata</taxon>
        <taxon>Vertebrata</taxon>
        <taxon>Euteleostomi</taxon>
        <taxon>Actinopterygii</taxon>
        <taxon>Neopterygii</taxon>
        <taxon>Teleostei</taxon>
        <taxon>Neoteleostei</taxon>
        <taxon>Acanthomorphata</taxon>
        <taxon>Zeiogadaria</taxon>
        <taxon>Gadariae</taxon>
        <taxon>Gadiformes</taxon>
        <taxon>Muraenolepidoidei</taxon>
        <taxon>Muraenolepididae</taxon>
        <taxon>Muraenolepis</taxon>
    </lineage>
</organism>
<comment type="caution">
    <text evidence="3">The sequence shown here is derived from an EMBL/GenBank/DDBJ whole genome shotgun (WGS) entry which is preliminary data.</text>
</comment>
<feature type="domain" description="TLDc" evidence="2">
    <location>
        <begin position="2"/>
        <end position="162"/>
    </location>
</feature>